<evidence type="ECO:0000313" key="1">
    <source>
        <dbReference type="EMBL" id="GJN94026.1"/>
    </source>
</evidence>
<dbReference type="Proteomes" id="UP001342314">
    <property type="component" value="Unassembled WGS sequence"/>
</dbReference>
<dbReference type="AlphaFoldDB" id="A0AAV5GNV7"/>
<gene>
    <name evidence="1" type="ORF">Rhopal_007089-T1</name>
</gene>
<evidence type="ECO:0000313" key="2">
    <source>
        <dbReference type="Proteomes" id="UP001342314"/>
    </source>
</evidence>
<organism evidence="1 2">
    <name type="scientific">Rhodotorula paludigena</name>
    <dbReference type="NCBI Taxonomy" id="86838"/>
    <lineage>
        <taxon>Eukaryota</taxon>
        <taxon>Fungi</taxon>
        <taxon>Dikarya</taxon>
        <taxon>Basidiomycota</taxon>
        <taxon>Pucciniomycotina</taxon>
        <taxon>Microbotryomycetes</taxon>
        <taxon>Sporidiobolales</taxon>
        <taxon>Sporidiobolaceae</taxon>
        <taxon>Rhodotorula</taxon>
    </lineage>
</organism>
<reference evidence="1 2" key="1">
    <citation type="submission" date="2021-12" db="EMBL/GenBank/DDBJ databases">
        <title>High titer production of polyol ester of fatty acids by Rhodotorula paludigena BS15 towards product separation-free biomass refinery.</title>
        <authorList>
            <person name="Mano J."/>
            <person name="Ono H."/>
            <person name="Tanaka T."/>
            <person name="Naito K."/>
            <person name="Sushida H."/>
            <person name="Ike M."/>
            <person name="Tokuyasu K."/>
            <person name="Kitaoka M."/>
        </authorList>
    </citation>
    <scope>NUCLEOTIDE SEQUENCE [LARGE SCALE GENOMIC DNA]</scope>
    <source>
        <strain evidence="1 2">BS15</strain>
    </source>
</reference>
<accession>A0AAV5GNV7</accession>
<dbReference type="EMBL" id="BQKY01000016">
    <property type="protein sequence ID" value="GJN94026.1"/>
    <property type="molecule type" value="Genomic_DNA"/>
</dbReference>
<name>A0AAV5GNV7_9BASI</name>
<sequence length="203" mass="21000">MYYSGQTSIIIACRALTSPHPSAPEFTRRLEYVNICIGALLEYSQVYKMGAASASALARLRDRMLEERLSVPKSAAADSISAPVMNAAAELDNTIMPQEPLNAAVPTDDLVTVASWLAGTSGTIPNLSASGAGTSAALPLLPSLADLAAGGTAPEPPLETGGGAQDPLDWILQDQAMSPEVAGGTYDWQIQAAGRLANTAFAP</sequence>
<comment type="caution">
    <text evidence="1">The sequence shown here is derived from an EMBL/GenBank/DDBJ whole genome shotgun (WGS) entry which is preliminary data.</text>
</comment>
<protein>
    <submittedName>
        <fullName evidence="1">Uncharacterized protein</fullName>
    </submittedName>
</protein>
<proteinExistence type="predicted"/>
<keyword evidence="2" id="KW-1185">Reference proteome</keyword>